<comment type="caution">
    <text evidence="2">The sequence shown here is derived from an EMBL/GenBank/DDBJ whole genome shotgun (WGS) entry which is preliminary data.</text>
</comment>
<accession>A0AAE1NEU9</accession>
<evidence type="ECO:0000256" key="1">
    <source>
        <dbReference type="SAM" id="MobiDB-lite"/>
    </source>
</evidence>
<dbReference type="Proteomes" id="UP001292094">
    <property type="component" value="Unassembled WGS sequence"/>
</dbReference>
<feature type="compositionally biased region" description="Polar residues" evidence="1">
    <location>
        <begin position="1"/>
        <end position="16"/>
    </location>
</feature>
<proteinExistence type="predicted"/>
<name>A0AAE1NEU9_9EUCA</name>
<feature type="compositionally biased region" description="Basic residues" evidence="1">
    <location>
        <begin position="94"/>
        <end position="108"/>
    </location>
</feature>
<feature type="region of interest" description="Disordered" evidence="1">
    <location>
        <begin position="52"/>
        <end position="108"/>
    </location>
</feature>
<dbReference type="EMBL" id="JAWZYT010006626">
    <property type="protein sequence ID" value="KAK4287845.1"/>
    <property type="molecule type" value="Genomic_DNA"/>
</dbReference>
<feature type="region of interest" description="Disordered" evidence="1">
    <location>
        <begin position="1"/>
        <end position="21"/>
    </location>
</feature>
<sequence>MCPVNHSCNLDESSWQPHLASPRLAATDNEKSTITAPANLQKDATLTTTMTEDLTPEDAKLTPNLTPIQRKIRRKRKNYTWTTPLPRPTYKDQRTRRRGRRGPRRTRG</sequence>
<organism evidence="2 3">
    <name type="scientific">Petrolisthes manimaculis</name>
    <dbReference type="NCBI Taxonomy" id="1843537"/>
    <lineage>
        <taxon>Eukaryota</taxon>
        <taxon>Metazoa</taxon>
        <taxon>Ecdysozoa</taxon>
        <taxon>Arthropoda</taxon>
        <taxon>Crustacea</taxon>
        <taxon>Multicrustacea</taxon>
        <taxon>Malacostraca</taxon>
        <taxon>Eumalacostraca</taxon>
        <taxon>Eucarida</taxon>
        <taxon>Decapoda</taxon>
        <taxon>Pleocyemata</taxon>
        <taxon>Anomura</taxon>
        <taxon>Galatheoidea</taxon>
        <taxon>Porcellanidae</taxon>
        <taxon>Petrolisthes</taxon>
    </lineage>
</organism>
<gene>
    <name evidence="2" type="ORF">Pmani_039097</name>
</gene>
<keyword evidence="3" id="KW-1185">Reference proteome</keyword>
<reference evidence="2" key="1">
    <citation type="submission" date="2023-11" db="EMBL/GenBank/DDBJ databases">
        <title>Genome assemblies of two species of porcelain crab, Petrolisthes cinctipes and Petrolisthes manimaculis (Anomura: Porcellanidae).</title>
        <authorList>
            <person name="Angst P."/>
        </authorList>
    </citation>
    <scope>NUCLEOTIDE SEQUENCE</scope>
    <source>
        <strain evidence="2">PB745_02</strain>
        <tissue evidence="2">Gill</tissue>
    </source>
</reference>
<dbReference type="AlphaFoldDB" id="A0AAE1NEU9"/>
<evidence type="ECO:0000313" key="2">
    <source>
        <dbReference type="EMBL" id="KAK4287845.1"/>
    </source>
</evidence>
<evidence type="ECO:0000313" key="3">
    <source>
        <dbReference type="Proteomes" id="UP001292094"/>
    </source>
</evidence>
<protein>
    <submittedName>
        <fullName evidence="2">Uncharacterized protein</fullName>
    </submittedName>
</protein>